<reference evidence="7 8" key="1">
    <citation type="journal article" date="2018" name="Genome Announc.">
        <title>Genome Sequence of Geothermobacter sp. HR-1 Iron Reducer from the Loihi Seamount.</title>
        <authorList>
            <person name="Smith H."/>
            <person name="Abuyen K."/>
            <person name="Tremblay J."/>
            <person name="Savalia P."/>
            <person name="Perez-Rodriguez I."/>
            <person name="Emerson D."/>
            <person name="Tully B."/>
            <person name="Amend J."/>
        </authorList>
    </citation>
    <scope>NUCLEOTIDE SEQUENCE [LARGE SCALE GENOMIC DNA]</scope>
    <source>
        <strain evidence="7 8">HR-1</strain>
    </source>
</reference>
<dbReference type="Gene3D" id="3.40.1390.30">
    <property type="entry name" value="NIF3 (NGG1p interacting factor 3)-like"/>
    <property type="match status" value="1"/>
</dbReference>
<dbReference type="NCBIfam" id="TIGR00486">
    <property type="entry name" value="YbgI_SA1388"/>
    <property type="match status" value="1"/>
</dbReference>
<name>A0A2K2HA02_9BACT</name>
<protein>
    <recommendedName>
        <fullName evidence="3 5">GTP cyclohydrolase 1 type 2 homolog</fullName>
    </recommendedName>
</protein>
<feature type="binding site" evidence="6">
    <location>
        <position position="339"/>
    </location>
    <ligand>
        <name>a divalent metal cation</name>
        <dbReference type="ChEBI" id="CHEBI:60240"/>
        <label>1</label>
    </ligand>
</feature>
<dbReference type="PIRSF" id="PIRSF037489">
    <property type="entry name" value="UCP037489_NIF3_YqfO"/>
    <property type="match status" value="1"/>
</dbReference>
<evidence type="ECO:0000313" key="7">
    <source>
        <dbReference type="EMBL" id="PNU20148.1"/>
    </source>
</evidence>
<dbReference type="InterPro" id="IPR002678">
    <property type="entry name" value="DUF34/NIF3"/>
</dbReference>
<feature type="binding site" evidence="6">
    <location>
        <position position="335"/>
    </location>
    <ligand>
        <name>a divalent metal cation</name>
        <dbReference type="ChEBI" id="CHEBI:60240"/>
        <label>1</label>
    </ligand>
</feature>
<dbReference type="InterPro" id="IPR015867">
    <property type="entry name" value="N-reg_PII/ATP_PRibTrfase_C"/>
</dbReference>
<comment type="caution">
    <text evidence="7">The sequence shown here is derived from an EMBL/GenBank/DDBJ whole genome shotgun (WGS) entry which is preliminary data.</text>
</comment>
<evidence type="ECO:0000256" key="1">
    <source>
        <dbReference type="ARBA" id="ARBA00006964"/>
    </source>
</evidence>
<proteinExistence type="inferred from homology"/>
<dbReference type="Proteomes" id="UP000236340">
    <property type="component" value="Unassembled WGS sequence"/>
</dbReference>
<dbReference type="RefSeq" id="WP_103115394.1">
    <property type="nucleotide sequence ID" value="NZ_PPFX01000017.1"/>
</dbReference>
<dbReference type="AlphaFoldDB" id="A0A2K2HA02"/>
<dbReference type="InterPro" id="IPR017221">
    <property type="entry name" value="DUF34/NIF3_bac"/>
</dbReference>
<dbReference type="EMBL" id="PPFX01000017">
    <property type="protein sequence ID" value="PNU20148.1"/>
    <property type="molecule type" value="Genomic_DNA"/>
</dbReference>
<organism evidence="7 8">
    <name type="scientific">Geothermobacter hydrogeniphilus</name>
    <dbReference type="NCBI Taxonomy" id="1969733"/>
    <lineage>
        <taxon>Bacteria</taxon>
        <taxon>Pseudomonadati</taxon>
        <taxon>Thermodesulfobacteriota</taxon>
        <taxon>Desulfuromonadia</taxon>
        <taxon>Desulfuromonadales</taxon>
        <taxon>Geothermobacteraceae</taxon>
        <taxon>Geothermobacter</taxon>
    </lineage>
</organism>
<dbReference type="FunFam" id="3.40.1390.30:FF:000001">
    <property type="entry name" value="GTP cyclohydrolase 1 type 2"/>
    <property type="match status" value="1"/>
</dbReference>
<dbReference type="PANTHER" id="PTHR13799">
    <property type="entry name" value="NGG1 INTERACTING FACTOR 3"/>
    <property type="match status" value="1"/>
</dbReference>
<feature type="binding site" evidence="6">
    <location>
        <position position="109"/>
    </location>
    <ligand>
        <name>a divalent metal cation</name>
        <dbReference type="ChEBI" id="CHEBI:60240"/>
        <label>1</label>
    </ligand>
</feature>
<comment type="similarity">
    <text evidence="1 5">Belongs to the GTP cyclohydrolase I type 2/NIF3 family.</text>
</comment>
<dbReference type="Pfam" id="PF01784">
    <property type="entry name" value="DUF34_NIF3"/>
    <property type="match status" value="1"/>
</dbReference>
<evidence type="ECO:0000256" key="2">
    <source>
        <dbReference type="ARBA" id="ARBA00011643"/>
    </source>
</evidence>
<evidence type="ECO:0000256" key="6">
    <source>
        <dbReference type="PIRSR" id="PIRSR602678-1"/>
    </source>
</evidence>
<dbReference type="GO" id="GO:0005737">
    <property type="term" value="C:cytoplasm"/>
    <property type="evidence" value="ECO:0007669"/>
    <property type="project" value="TreeGrafter"/>
</dbReference>
<dbReference type="OrthoDB" id="9792792at2"/>
<feature type="binding site" evidence="6">
    <location>
        <position position="70"/>
    </location>
    <ligand>
        <name>a divalent metal cation</name>
        <dbReference type="ChEBI" id="CHEBI:60240"/>
        <label>1</label>
    </ligand>
</feature>
<dbReference type="Gene3D" id="3.30.70.120">
    <property type="match status" value="1"/>
</dbReference>
<dbReference type="GO" id="GO:0046872">
    <property type="term" value="F:metal ion binding"/>
    <property type="evidence" value="ECO:0007669"/>
    <property type="project" value="UniProtKB-UniRule"/>
</dbReference>
<evidence type="ECO:0000256" key="3">
    <source>
        <dbReference type="ARBA" id="ARBA00022112"/>
    </source>
</evidence>
<comment type="subunit">
    <text evidence="2">Homohexamer.</text>
</comment>
<sequence length="376" mass="40615">MAKERTIRIHDLLGALNGLYPPALAEDWDNVGLQVGDPGSEVHRVLICLDVNEAAVQRAVAADAQALIAHHPLLFKPLKRVSPGDEPGRSVFAAIRAEVAVLCAHTNLDRACPGLNDWLADRLGLNGTQPLLGGREGELLKLVVFIPDGHQDAVAEALFAAGAGRIGAYDCCSFRVSGEGSFRAGPDCTPFIGRPGERERTPEWRLEVAVPAELSGRVINRLIKAHPYEDVAYDLFPLQNRREDIGLGRIGRLSAEISLETFARQVKDALALDHLRLVGDPRQPVEKVAVCGGSGAFLIHEAARRGADVLVTGDIKYHEARSAEQLGLGLLDAGHFGTEQPAVDDLRAALSAIAEQRQWPVEFVSMSGEKEPFQVI</sequence>
<evidence type="ECO:0000256" key="5">
    <source>
        <dbReference type="PIRNR" id="PIRNR037489"/>
    </source>
</evidence>
<evidence type="ECO:0000256" key="4">
    <source>
        <dbReference type="ARBA" id="ARBA00022723"/>
    </source>
</evidence>
<evidence type="ECO:0000313" key="8">
    <source>
        <dbReference type="Proteomes" id="UP000236340"/>
    </source>
</evidence>
<dbReference type="InterPro" id="IPR036069">
    <property type="entry name" value="DUF34/NIF3_sf"/>
</dbReference>
<dbReference type="SUPFAM" id="SSF102705">
    <property type="entry name" value="NIF3 (NGG1p interacting factor 3)-like"/>
    <property type="match status" value="1"/>
</dbReference>
<accession>A0A2K2HA02</accession>
<gene>
    <name evidence="7" type="ORF">C2E25_08845</name>
</gene>
<dbReference type="PANTHER" id="PTHR13799:SF14">
    <property type="entry name" value="GTP CYCLOHYDROLASE 1 TYPE 2 HOMOLOG"/>
    <property type="match status" value="1"/>
</dbReference>
<feature type="binding site" evidence="6">
    <location>
        <position position="71"/>
    </location>
    <ligand>
        <name>a divalent metal cation</name>
        <dbReference type="ChEBI" id="CHEBI:60240"/>
        <label>1</label>
    </ligand>
</feature>
<keyword evidence="4 5" id="KW-0479">Metal-binding</keyword>